<dbReference type="EMBL" id="JABAFR010000015">
    <property type="protein sequence ID" value="NME44689.1"/>
    <property type="molecule type" value="Genomic_DNA"/>
</dbReference>
<proteinExistence type="inferred from homology"/>
<evidence type="ECO:0000256" key="2">
    <source>
        <dbReference type="ARBA" id="ARBA00005781"/>
    </source>
</evidence>
<evidence type="ECO:0000313" key="12">
    <source>
        <dbReference type="Proteomes" id="UP000255523"/>
    </source>
</evidence>
<dbReference type="PANTHER" id="PTHR15680:SF9">
    <property type="entry name" value="LARGE RIBOSOMAL SUBUNIT PROTEIN BL19M"/>
    <property type="match status" value="1"/>
</dbReference>
<dbReference type="AlphaFoldDB" id="A0A380LKQ9"/>
<dbReference type="Gene3D" id="2.30.30.790">
    <property type="match status" value="1"/>
</dbReference>
<dbReference type="Pfam" id="PF01245">
    <property type="entry name" value="Ribosomal_L19"/>
    <property type="match status" value="1"/>
</dbReference>
<dbReference type="PRINTS" id="PR00061">
    <property type="entry name" value="RIBOSOMALL19"/>
</dbReference>
<dbReference type="PANTHER" id="PTHR15680">
    <property type="entry name" value="RIBOSOMAL PROTEIN L19"/>
    <property type="match status" value="1"/>
</dbReference>
<dbReference type="GeneID" id="77461669"/>
<evidence type="ECO:0000313" key="13">
    <source>
        <dbReference type="Proteomes" id="UP000260721"/>
    </source>
</evidence>
<reference evidence="8" key="4">
    <citation type="submission" date="2023-01" db="EMBL/GenBank/DDBJ databases">
        <title>Human gut microbiome strain richness.</title>
        <authorList>
            <person name="Chen-Liaw A."/>
        </authorList>
    </citation>
    <scope>NUCLEOTIDE SEQUENCE</scope>
    <source>
        <strain evidence="8">D8_m1001271B151109d0_201107</strain>
    </source>
</reference>
<dbReference type="Proteomes" id="UP000255523">
    <property type="component" value="Unassembled WGS sequence"/>
</dbReference>
<keyword evidence="3 6" id="KW-0689">Ribosomal protein</keyword>
<evidence type="ECO:0000256" key="7">
    <source>
        <dbReference type="RuleBase" id="RU000559"/>
    </source>
</evidence>
<dbReference type="SUPFAM" id="SSF50104">
    <property type="entry name" value="Translation proteins SH3-like domain"/>
    <property type="match status" value="1"/>
</dbReference>
<dbReference type="InterPro" id="IPR008991">
    <property type="entry name" value="Translation_prot_SH3-like_sf"/>
</dbReference>
<dbReference type="FunFam" id="2.30.30.790:FF:000001">
    <property type="entry name" value="50S ribosomal protein L19"/>
    <property type="match status" value="1"/>
</dbReference>
<dbReference type="GO" id="GO:0006412">
    <property type="term" value="P:translation"/>
    <property type="evidence" value="ECO:0007669"/>
    <property type="project" value="UniProtKB-UniRule"/>
</dbReference>
<evidence type="ECO:0000313" key="8">
    <source>
        <dbReference type="EMBL" id="MDB7983108.1"/>
    </source>
</evidence>
<dbReference type="PIRSF" id="PIRSF002191">
    <property type="entry name" value="Ribosomal_L19"/>
    <property type="match status" value="1"/>
</dbReference>
<evidence type="ECO:0000313" key="10">
    <source>
        <dbReference type="EMBL" id="RGD75713.1"/>
    </source>
</evidence>
<reference evidence="11 12" key="1">
    <citation type="submission" date="2018-06" db="EMBL/GenBank/DDBJ databases">
        <authorList>
            <consortium name="Pathogen Informatics"/>
            <person name="Doyle S."/>
        </authorList>
    </citation>
    <scope>NUCLEOTIDE SEQUENCE [LARGE SCALE GENOMIC DNA]</scope>
    <source>
        <strain evidence="11 12">NCTC11087</strain>
    </source>
</reference>
<dbReference type="OrthoDB" id="9803541at2"/>
<evidence type="ECO:0000313" key="11">
    <source>
        <dbReference type="EMBL" id="SUO03817.1"/>
    </source>
</evidence>
<dbReference type="GO" id="GO:0022625">
    <property type="term" value="C:cytosolic large ribosomal subunit"/>
    <property type="evidence" value="ECO:0007669"/>
    <property type="project" value="TreeGrafter"/>
</dbReference>
<comment type="function">
    <text evidence="1 6 7">This protein is located at the 30S-50S ribosomal subunit interface and may play a role in the structure and function of the aminoacyl-tRNA binding site.</text>
</comment>
<dbReference type="HAMAP" id="MF_00402">
    <property type="entry name" value="Ribosomal_bL19"/>
    <property type="match status" value="1"/>
</dbReference>
<dbReference type="InterPro" id="IPR001857">
    <property type="entry name" value="Ribosomal_bL19"/>
</dbReference>
<reference evidence="10 13" key="2">
    <citation type="submission" date="2018-08" db="EMBL/GenBank/DDBJ databases">
        <title>A genome reference for cultivated species of the human gut microbiota.</title>
        <authorList>
            <person name="Zou Y."/>
            <person name="Xue W."/>
            <person name="Luo G."/>
        </authorList>
    </citation>
    <scope>NUCLEOTIDE SEQUENCE [LARGE SCALE GENOMIC DNA]</scope>
    <source>
        <strain evidence="10 13">TF08-11</strain>
    </source>
</reference>
<dbReference type="STRING" id="1123313.GCA_000420345_00298"/>
<dbReference type="Proteomes" id="UP000540014">
    <property type="component" value="Unassembled WGS sequence"/>
</dbReference>
<accession>A0A380LKQ9</accession>
<evidence type="ECO:0000256" key="4">
    <source>
        <dbReference type="ARBA" id="ARBA00023274"/>
    </source>
</evidence>
<dbReference type="Proteomes" id="UP000260721">
    <property type="component" value="Unassembled WGS sequence"/>
</dbReference>
<comment type="similarity">
    <text evidence="2 6 7">Belongs to the bacterial ribosomal protein bL19 family.</text>
</comment>
<sequence length="115" mass="12977">MNLNLVNEITKSQLKSDIPSFRSGSTVRVHVRIKEGDKSRIQVFEGVVIERVGGGIAETFTVRKMSNGVGVERKFPLHSPIIDKIEVVRNGKVRRNKLHYLRGRSGKAARLKEVR</sequence>
<dbReference type="Proteomes" id="UP001212981">
    <property type="component" value="Unassembled WGS sequence"/>
</dbReference>
<keyword evidence="4 6" id="KW-0687">Ribonucleoprotein</keyword>
<evidence type="ECO:0000313" key="9">
    <source>
        <dbReference type="EMBL" id="NME44689.1"/>
    </source>
</evidence>
<organism evidence="11 12">
    <name type="scientific">Faecalicoccus pleomorphus</name>
    <dbReference type="NCBI Taxonomy" id="1323"/>
    <lineage>
        <taxon>Bacteria</taxon>
        <taxon>Bacillati</taxon>
        <taxon>Bacillota</taxon>
        <taxon>Erysipelotrichia</taxon>
        <taxon>Erysipelotrichales</taxon>
        <taxon>Erysipelotrichaceae</taxon>
        <taxon>Faecalicoccus</taxon>
    </lineage>
</organism>
<dbReference type="GO" id="GO:0003735">
    <property type="term" value="F:structural constituent of ribosome"/>
    <property type="evidence" value="ECO:0007669"/>
    <property type="project" value="InterPro"/>
</dbReference>
<dbReference type="RefSeq" id="WP_022789190.1">
    <property type="nucleotide sequence ID" value="NZ_CALCIP010000010.1"/>
</dbReference>
<gene>
    <name evidence="6 11" type="primary">rplS</name>
    <name evidence="10" type="ORF">DXC78_09105</name>
    <name evidence="9" type="ORF">HF861_07285</name>
    <name evidence="11" type="ORF">NCTC11087_00691</name>
    <name evidence="8" type="ORF">PND82_09800</name>
</gene>
<protein>
    <recommendedName>
        <fullName evidence="5 6">Large ribosomal subunit protein bL19</fullName>
    </recommendedName>
</protein>
<reference evidence="9 14" key="3">
    <citation type="submission" date="2020-04" db="EMBL/GenBank/DDBJ databases">
        <authorList>
            <person name="Hitch T.C.A."/>
            <person name="Wylensek D."/>
            <person name="Clavel T."/>
        </authorList>
    </citation>
    <scope>NUCLEOTIDE SEQUENCE [LARGE SCALE GENOMIC DNA]</scope>
    <source>
        <strain evidence="9 14">BSM-383-APC-22F</strain>
    </source>
</reference>
<dbReference type="InterPro" id="IPR038657">
    <property type="entry name" value="Ribosomal_bL19_sf"/>
</dbReference>
<dbReference type="EMBL" id="JAQLXO010000022">
    <property type="protein sequence ID" value="MDB7983108.1"/>
    <property type="molecule type" value="Genomic_DNA"/>
</dbReference>
<dbReference type="NCBIfam" id="TIGR01024">
    <property type="entry name" value="rplS_bact"/>
    <property type="match status" value="1"/>
</dbReference>
<evidence type="ECO:0000256" key="1">
    <source>
        <dbReference type="ARBA" id="ARBA00002349"/>
    </source>
</evidence>
<evidence type="ECO:0000313" key="14">
    <source>
        <dbReference type="Proteomes" id="UP000540014"/>
    </source>
</evidence>
<dbReference type="EMBL" id="QUSK01000020">
    <property type="protein sequence ID" value="RGD75713.1"/>
    <property type="molecule type" value="Genomic_DNA"/>
</dbReference>
<evidence type="ECO:0000256" key="3">
    <source>
        <dbReference type="ARBA" id="ARBA00022980"/>
    </source>
</evidence>
<evidence type="ECO:0000256" key="6">
    <source>
        <dbReference type="HAMAP-Rule" id="MF_00402"/>
    </source>
</evidence>
<keyword evidence="12" id="KW-1185">Reference proteome</keyword>
<name>A0A380LKQ9_9FIRM</name>
<evidence type="ECO:0000256" key="5">
    <source>
        <dbReference type="ARBA" id="ARBA00035171"/>
    </source>
</evidence>
<dbReference type="EMBL" id="UHFX01000003">
    <property type="protein sequence ID" value="SUO03817.1"/>
    <property type="molecule type" value="Genomic_DNA"/>
</dbReference>